<proteinExistence type="predicted"/>
<feature type="coiled-coil region" evidence="1">
    <location>
        <begin position="3"/>
        <end position="30"/>
    </location>
</feature>
<keyword evidence="3" id="KW-1185">Reference proteome</keyword>
<reference evidence="2 3" key="1">
    <citation type="submission" date="2016-10" db="EMBL/GenBank/DDBJ databases">
        <authorList>
            <person name="de Groot N.N."/>
        </authorList>
    </citation>
    <scope>NUCLEOTIDE SEQUENCE [LARGE SCALE GENOMIC DNA]</scope>
    <source>
        <strain evidence="2 3">DSM 29340</strain>
    </source>
</reference>
<dbReference type="AlphaFoldDB" id="A0A1H7CP18"/>
<accession>A0A1H7CP18</accession>
<sequence>MEKQEAVEMMERASSEIKNLRAQVAELRPRAEAFDAVQNVLGLTCSKSLGYTEDWAWMLDKRAAELKAELAAEKASAVEGE</sequence>
<dbReference type="STRING" id="1227549.SAMN05444007_108241"/>
<name>A0A1H7CP18_9RHOB</name>
<gene>
    <name evidence="2" type="ORF">SAMN05444007_108241</name>
</gene>
<evidence type="ECO:0000313" key="2">
    <source>
        <dbReference type="EMBL" id="SEJ91428.1"/>
    </source>
</evidence>
<evidence type="ECO:0000313" key="3">
    <source>
        <dbReference type="Proteomes" id="UP000199379"/>
    </source>
</evidence>
<organism evidence="2 3">
    <name type="scientific">Cribrihabitans marinus</name>
    <dbReference type="NCBI Taxonomy" id="1227549"/>
    <lineage>
        <taxon>Bacteria</taxon>
        <taxon>Pseudomonadati</taxon>
        <taxon>Pseudomonadota</taxon>
        <taxon>Alphaproteobacteria</taxon>
        <taxon>Rhodobacterales</taxon>
        <taxon>Paracoccaceae</taxon>
        <taxon>Cribrihabitans</taxon>
    </lineage>
</organism>
<evidence type="ECO:0000256" key="1">
    <source>
        <dbReference type="SAM" id="Coils"/>
    </source>
</evidence>
<dbReference type="Proteomes" id="UP000199379">
    <property type="component" value="Unassembled WGS sequence"/>
</dbReference>
<protein>
    <submittedName>
        <fullName evidence="2">Uncharacterized protein</fullName>
    </submittedName>
</protein>
<keyword evidence="1" id="KW-0175">Coiled coil</keyword>
<dbReference type="EMBL" id="FNYD01000008">
    <property type="protein sequence ID" value="SEJ91428.1"/>
    <property type="molecule type" value="Genomic_DNA"/>
</dbReference>
<dbReference type="RefSeq" id="WP_092368655.1">
    <property type="nucleotide sequence ID" value="NZ_BMGV01000008.1"/>
</dbReference>
<dbReference type="OrthoDB" id="9944678at2"/>